<evidence type="ECO:0000313" key="9">
    <source>
        <dbReference type="EMBL" id="KAJ4745272.1"/>
    </source>
</evidence>
<name>A0AAV8BRZ8_9POAL</name>
<dbReference type="Pfam" id="PF23559">
    <property type="entry name" value="WHD_DRP"/>
    <property type="match status" value="1"/>
</dbReference>
<feature type="domain" description="Disease resistance protein winged helix" evidence="8">
    <location>
        <begin position="411"/>
        <end position="481"/>
    </location>
</feature>
<accession>A0AAV8BRZ8</accession>
<evidence type="ECO:0000256" key="1">
    <source>
        <dbReference type="ARBA" id="ARBA00008894"/>
    </source>
</evidence>
<dbReference type="PANTHER" id="PTHR23155">
    <property type="entry name" value="DISEASE RESISTANCE PROTEIN RP"/>
    <property type="match status" value="1"/>
</dbReference>
<keyword evidence="5" id="KW-0611">Plant defense</keyword>
<dbReference type="InterPro" id="IPR042197">
    <property type="entry name" value="Apaf_helical"/>
</dbReference>
<comment type="caution">
    <text evidence="9">The sequence shown here is derived from an EMBL/GenBank/DDBJ whole genome shotgun (WGS) entry which is preliminary data.</text>
</comment>
<evidence type="ECO:0000313" key="10">
    <source>
        <dbReference type="Proteomes" id="UP001140206"/>
    </source>
</evidence>
<evidence type="ECO:0000256" key="3">
    <source>
        <dbReference type="ARBA" id="ARBA00022737"/>
    </source>
</evidence>
<dbReference type="PRINTS" id="PR00364">
    <property type="entry name" value="DISEASERSIST"/>
</dbReference>
<dbReference type="Gene3D" id="1.20.5.4130">
    <property type="match status" value="1"/>
</dbReference>
<dbReference type="InterPro" id="IPR044974">
    <property type="entry name" value="Disease_R_plants"/>
</dbReference>
<evidence type="ECO:0000256" key="4">
    <source>
        <dbReference type="ARBA" id="ARBA00022741"/>
    </source>
</evidence>
<dbReference type="EMBL" id="JAMFTS010000005">
    <property type="protein sequence ID" value="KAJ4745272.1"/>
    <property type="molecule type" value="Genomic_DNA"/>
</dbReference>
<dbReference type="AlphaFoldDB" id="A0AAV8BRZ8"/>
<dbReference type="InterPro" id="IPR002182">
    <property type="entry name" value="NB-ARC"/>
</dbReference>
<dbReference type="GO" id="GO:0042742">
    <property type="term" value="P:defense response to bacterium"/>
    <property type="evidence" value="ECO:0007669"/>
    <property type="project" value="UniProtKB-ARBA"/>
</dbReference>
<dbReference type="GO" id="GO:0043531">
    <property type="term" value="F:ADP binding"/>
    <property type="evidence" value="ECO:0007669"/>
    <property type="project" value="InterPro"/>
</dbReference>
<dbReference type="SUPFAM" id="SSF52540">
    <property type="entry name" value="P-loop containing nucleoside triphosphate hydrolases"/>
    <property type="match status" value="1"/>
</dbReference>
<dbReference type="Pfam" id="PF00931">
    <property type="entry name" value="NB-ARC"/>
    <property type="match status" value="1"/>
</dbReference>
<evidence type="ECO:0000259" key="8">
    <source>
        <dbReference type="Pfam" id="PF23559"/>
    </source>
</evidence>
<dbReference type="GO" id="GO:0009626">
    <property type="term" value="P:plant-type hypersensitive response"/>
    <property type="evidence" value="ECO:0007669"/>
    <property type="project" value="UniProtKB-ARBA"/>
</dbReference>
<evidence type="ECO:0000256" key="2">
    <source>
        <dbReference type="ARBA" id="ARBA00022614"/>
    </source>
</evidence>
<dbReference type="CDD" id="cd14798">
    <property type="entry name" value="RX-CC_like"/>
    <property type="match status" value="1"/>
</dbReference>
<dbReference type="InterPro" id="IPR036388">
    <property type="entry name" value="WH-like_DNA-bd_sf"/>
</dbReference>
<evidence type="ECO:0000256" key="5">
    <source>
        <dbReference type="ARBA" id="ARBA00022821"/>
    </source>
</evidence>
<comment type="similarity">
    <text evidence="1">Belongs to the disease resistance NB-LRR family.</text>
</comment>
<reference evidence="9" key="1">
    <citation type="submission" date="2022-08" db="EMBL/GenBank/DDBJ databases">
        <authorList>
            <person name="Marques A."/>
        </authorList>
    </citation>
    <scope>NUCLEOTIDE SEQUENCE</scope>
    <source>
        <strain evidence="9">RhyPub2mFocal</strain>
        <tissue evidence="9">Leaves</tissue>
    </source>
</reference>
<feature type="domain" description="Disease resistance N-terminal" evidence="7">
    <location>
        <begin position="40"/>
        <end position="72"/>
    </location>
</feature>
<dbReference type="Gene3D" id="3.40.50.300">
    <property type="entry name" value="P-loop containing nucleotide triphosphate hydrolases"/>
    <property type="match status" value="1"/>
</dbReference>
<evidence type="ECO:0000259" key="6">
    <source>
        <dbReference type="Pfam" id="PF00931"/>
    </source>
</evidence>
<proteinExistence type="inferred from homology"/>
<protein>
    <submittedName>
        <fullName evidence="9">Disease resistance protein RPP8</fullName>
    </submittedName>
</protein>
<dbReference type="Gene3D" id="1.10.10.10">
    <property type="entry name" value="Winged helix-like DNA-binding domain superfamily/Winged helix DNA-binding domain"/>
    <property type="match status" value="1"/>
</dbReference>
<dbReference type="InterPro" id="IPR058922">
    <property type="entry name" value="WHD_DRP"/>
</dbReference>
<sequence length="588" mass="67505">MAMSIVAVVVGKLWDMAAKEGELLGEVKKQVEKMERELKQNWLNELRDVAYRIDDAVDTFHVELENCKKDRSSWDKVKKLGRKVKELPILHKFGKELADIQNLLDEISKSKNDYAIAPLQNQEDGGSSDTIIMPKRRTAYQDVNETEIVGLESHKNNILNLLCPEKTARRVVITIVGPGGLGKTTLARMVYKSAKVNFDFHIMLSVSQQFNRIDLARKMLSELEKSKPQELRSSEPKEEEDIISEIKNLLSSRTYLIILDDVWKVEVWDQLSIALPDNKNGSRVLITSRSINVAQSADSKMTRYELAFLEKKESFDLFLKKALPYRELDEECPSYLCEVAHALSEKCKGLPLALILGGLVSCRGETYHEWNKVLETMNWHEEGKECMKILDMSYKDMPYHLKDCFLYLASFPEDYKISARRLIRMWVAEKLIPHDEKKTMELKAEECLEQLVHRSMIQVSSRHSIGSIKSCQLHDLLRDLAMHHAEKENFVTVLPKPQGVNHAHKVIRRASLQSKDCREFINYVDKNKNTRSLLCFGLALEMVKFRLLRVVEIENAGITIAGLDGISRPWIFDKFSFFNEMGGNSGLI</sequence>
<feature type="domain" description="NB-ARC" evidence="6">
    <location>
        <begin position="152"/>
        <end position="324"/>
    </location>
</feature>
<dbReference type="InterPro" id="IPR027417">
    <property type="entry name" value="P-loop_NTPase"/>
</dbReference>
<keyword evidence="2" id="KW-0433">Leucine-rich repeat</keyword>
<organism evidence="9 10">
    <name type="scientific">Rhynchospora pubera</name>
    <dbReference type="NCBI Taxonomy" id="906938"/>
    <lineage>
        <taxon>Eukaryota</taxon>
        <taxon>Viridiplantae</taxon>
        <taxon>Streptophyta</taxon>
        <taxon>Embryophyta</taxon>
        <taxon>Tracheophyta</taxon>
        <taxon>Spermatophyta</taxon>
        <taxon>Magnoliopsida</taxon>
        <taxon>Liliopsida</taxon>
        <taxon>Poales</taxon>
        <taxon>Cyperaceae</taxon>
        <taxon>Cyperoideae</taxon>
        <taxon>Rhynchosporeae</taxon>
        <taxon>Rhynchospora</taxon>
    </lineage>
</organism>
<evidence type="ECO:0000259" key="7">
    <source>
        <dbReference type="Pfam" id="PF18052"/>
    </source>
</evidence>
<dbReference type="FunFam" id="3.40.50.300:FF:001091">
    <property type="entry name" value="Probable disease resistance protein At1g61300"/>
    <property type="match status" value="1"/>
</dbReference>
<dbReference type="InterPro" id="IPR041118">
    <property type="entry name" value="Rx_N"/>
</dbReference>
<dbReference type="Proteomes" id="UP001140206">
    <property type="component" value="Chromosome 5"/>
</dbReference>
<dbReference type="Gene3D" id="1.10.8.430">
    <property type="entry name" value="Helical domain of apoptotic protease-activating factors"/>
    <property type="match status" value="1"/>
</dbReference>
<gene>
    <name evidence="9" type="ORF">LUZ62_079677</name>
</gene>
<keyword evidence="4" id="KW-0547">Nucleotide-binding</keyword>
<dbReference type="FunFam" id="1.10.10.10:FF:000322">
    <property type="entry name" value="Probable disease resistance protein At1g63360"/>
    <property type="match status" value="1"/>
</dbReference>
<dbReference type="PANTHER" id="PTHR23155:SF1185">
    <property type="entry name" value="DISEASE RESISTANCE RPP8-LIKE PROTEIN 3-RELATED"/>
    <property type="match status" value="1"/>
</dbReference>
<dbReference type="InterPro" id="IPR038005">
    <property type="entry name" value="RX-like_CC"/>
</dbReference>
<keyword evidence="3" id="KW-0677">Repeat</keyword>
<keyword evidence="10" id="KW-1185">Reference proteome</keyword>
<dbReference type="GO" id="GO:0002758">
    <property type="term" value="P:innate immune response-activating signaling pathway"/>
    <property type="evidence" value="ECO:0007669"/>
    <property type="project" value="UniProtKB-ARBA"/>
</dbReference>
<dbReference type="Pfam" id="PF18052">
    <property type="entry name" value="Rx_N"/>
    <property type="match status" value="1"/>
</dbReference>